<feature type="compositionally biased region" description="Polar residues" evidence="1">
    <location>
        <begin position="149"/>
        <end position="159"/>
    </location>
</feature>
<evidence type="ECO:0000313" key="3">
    <source>
        <dbReference type="WBParaSite" id="Hba_15083"/>
    </source>
</evidence>
<name>A0A1I7XCJ9_HETBA</name>
<keyword evidence="2" id="KW-1185">Reference proteome</keyword>
<dbReference type="AlphaFoldDB" id="A0A1I7XCJ9"/>
<reference evidence="3" key="1">
    <citation type="submission" date="2016-11" db="UniProtKB">
        <authorList>
            <consortium name="WormBaseParasite"/>
        </authorList>
    </citation>
    <scope>IDENTIFICATION</scope>
</reference>
<organism evidence="2 3">
    <name type="scientific">Heterorhabditis bacteriophora</name>
    <name type="common">Entomopathogenic nematode worm</name>
    <dbReference type="NCBI Taxonomy" id="37862"/>
    <lineage>
        <taxon>Eukaryota</taxon>
        <taxon>Metazoa</taxon>
        <taxon>Ecdysozoa</taxon>
        <taxon>Nematoda</taxon>
        <taxon>Chromadorea</taxon>
        <taxon>Rhabditida</taxon>
        <taxon>Rhabditina</taxon>
        <taxon>Rhabditomorpha</taxon>
        <taxon>Strongyloidea</taxon>
        <taxon>Heterorhabditidae</taxon>
        <taxon>Heterorhabditis</taxon>
    </lineage>
</organism>
<evidence type="ECO:0000313" key="2">
    <source>
        <dbReference type="Proteomes" id="UP000095283"/>
    </source>
</evidence>
<accession>A0A1I7XCJ9</accession>
<sequence>MDAQDIWNYRITMTLTTAFEENGVFIINSPYQECNKEQVSVMDLANKIGVSTELVLALGYVVALRGGRYHSLMYNLVMLSLKIHILASTRDTQKGKRNLKRALEVCTEKPLDIESVAVSADVGMMLQANIARPVEAKPDIFTKGRRTESSAYDNNNTVCSPPKKSTNHAKKKLSTDVSVMRLNETIGTNLLVISDIF</sequence>
<evidence type="ECO:0000256" key="1">
    <source>
        <dbReference type="SAM" id="MobiDB-lite"/>
    </source>
</evidence>
<protein>
    <submittedName>
        <fullName evidence="3">O-fucosyltransferase family protein</fullName>
    </submittedName>
</protein>
<proteinExistence type="predicted"/>
<dbReference type="Proteomes" id="UP000095283">
    <property type="component" value="Unplaced"/>
</dbReference>
<dbReference type="WBParaSite" id="Hba_15083">
    <property type="protein sequence ID" value="Hba_15083"/>
    <property type="gene ID" value="Hba_15083"/>
</dbReference>
<feature type="region of interest" description="Disordered" evidence="1">
    <location>
        <begin position="145"/>
        <end position="171"/>
    </location>
</feature>